<dbReference type="PANTHER" id="PTHR43071:SF1">
    <property type="entry name" value="2-AMINO-4-HYDROXY-6-HYDROXYMETHYLDIHYDROPTERIDINE PYROPHOSPHOKINASE"/>
    <property type="match status" value="1"/>
</dbReference>
<keyword evidence="7" id="KW-0067">ATP-binding</keyword>
<dbReference type="SUPFAM" id="SSF55083">
    <property type="entry name" value="6-hydroxymethyl-7,8-dihydropterin pyrophosphokinase, HPPK"/>
    <property type="match status" value="1"/>
</dbReference>
<evidence type="ECO:0000256" key="5">
    <source>
        <dbReference type="ARBA" id="ARBA00022741"/>
    </source>
</evidence>
<accession>A0ABY6FT56</accession>
<keyword evidence="8" id="KW-0289">Folate biosynthesis</keyword>
<dbReference type="EC" id="2.7.6.3" evidence="3"/>
<dbReference type="EMBL" id="CP106856">
    <property type="protein sequence ID" value="UYB36217.1"/>
    <property type="molecule type" value="Genomic_DNA"/>
</dbReference>
<dbReference type="Proteomes" id="UP001063368">
    <property type="component" value="Chromosome"/>
</dbReference>
<dbReference type="GeneID" id="95606919"/>
<keyword evidence="5" id="KW-0547">Nucleotide-binding</keyword>
<keyword evidence="11" id="KW-1185">Reference proteome</keyword>
<dbReference type="Gene3D" id="3.30.70.560">
    <property type="entry name" value="7,8-Dihydro-6-hydroxymethylpterin-pyrophosphokinase HPPK"/>
    <property type="match status" value="1"/>
</dbReference>
<comment type="pathway">
    <text evidence="2">Cofactor biosynthesis; tetrahydrofolate biosynthesis; 2-amino-4-hydroxy-6-hydroxymethyl-7,8-dihydropteridine diphosphate from 7,8-dihydroneopterin triphosphate: step 4/4.</text>
</comment>
<dbReference type="GO" id="GO:0003848">
    <property type="term" value="F:2-amino-4-hydroxy-6-hydroxymethyldihydropteridine diphosphokinase activity"/>
    <property type="evidence" value="ECO:0007669"/>
    <property type="project" value="UniProtKB-EC"/>
</dbReference>
<keyword evidence="4 10" id="KW-0808">Transferase</keyword>
<protein>
    <recommendedName>
        <fullName evidence="3">2-amino-4-hydroxy-6-hydroxymethyldihydropteridine diphosphokinase</fullName>
        <ecNumber evidence="3">2.7.6.3</ecNumber>
    </recommendedName>
</protein>
<evidence type="ECO:0000256" key="8">
    <source>
        <dbReference type="ARBA" id="ARBA00022909"/>
    </source>
</evidence>
<evidence type="ECO:0000256" key="2">
    <source>
        <dbReference type="ARBA" id="ARBA00005051"/>
    </source>
</evidence>
<dbReference type="Pfam" id="PF01288">
    <property type="entry name" value="HPPK"/>
    <property type="match status" value="1"/>
</dbReference>
<dbReference type="NCBIfam" id="TIGR01498">
    <property type="entry name" value="folK"/>
    <property type="match status" value="1"/>
</dbReference>
<keyword evidence="6" id="KW-0418">Kinase</keyword>
<sequence>MNAVRTVLALGSNLGESRSTLADAVAALADHPGMKLVAVSPVARTAPVGGPAGQPDYLNLVAEFETTLDAHALLDHCHDIENRHHRTREVRWGPRTLDVDIITYGSSRINDEVLTVPHPRAAERAFVLQPWAWMDPDARLEGVPVADLAARAADLSGVELFEGE</sequence>
<evidence type="ECO:0000256" key="1">
    <source>
        <dbReference type="ARBA" id="ARBA00000198"/>
    </source>
</evidence>
<dbReference type="RefSeq" id="WP_152274130.1">
    <property type="nucleotide sequence ID" value="NZ_BAAAKG010000001.1"/>
</dbReference>
<organism evidence="10 11">
    <name type="scientific">Arthrobacter koreensis</name>
    <dbReference type="NCBI Taxonomy" id="199136"/>
    <lineage>
        <taxon>Bacteria</taxon>
        <taxon>Bacillati</taxon>
        <taxon>Actinomycetota</taxon>
        <taxon>Actinomycetes</taxon>
        <taxon>Micrococcales</taxon>
        <taxon>Micrococcaceae</taxon>
        <taxon>Arthrobacter</taxon>
    </lineage>
</organism>
<evidence type="ECO:0000256" key="3">
    <source>
        <dbReference type="ARBA" id="ARBA00013253"/>
    </source>
</evidence>
<reference evidence="10" key="1">
    <citation type="submission" date="2022-09" db="EMBL/GenBank/DDBJ databases">
        <authorList>
            <person name="Li D."/>
            <person name="Cheng J."/>
            <person name="Li Y."/>
        </authorList>
    </citation>
    <scope>NUCLEOTIDE SEQUENCE</scope>
    <source>
        <strain evidence="10">DL</strain>
    </source>
</reference>
<gene>
    <name evidence="10" type="primary">folK</name>
    <name evidence="10" type="ORF">N9A08_00485</name>
</gene>
<comment type="catalytic activity">
    <reaction evidence="1">
        <text>6-hydroxymethyl-7,8-dihydropterin + ATP = (7,8-dihydropterin-6-yl)methyl diphosphate + AMP + H(+)</text>
        <dbReference type="Rhea" id="RHEA:11412"/>
        <dbReference type="ChEBI" id="CHEBI:15378"/>
        <dbReference type="ChEBI" id="CHEBI:30616"/>
        <dbReference type="ChEBI" id="CHEBI:44841"/>
        <dbReference type="ChEBI" id="CHEBI:72950"/>
        <dbReference type="ChEBI" id="CHEBI:456215"/>
        <dbReference type="EC" id="2.7.6.3"/>
    </reaction>
</comment>
<dbReference type="InterPro" id="IPR000550">
    <property type="entry name" value="Hppk"/>
</dbReference>
<dbReference type="PROSITE" id="PS00794">
    <property type="entry name" value="HPPK"/>
    <property type="match status" value="1"/>
</dbReference>
<feature type="domain" description="7,8-dihydro-6-hydroxymethylpterin-pyrophosphokinase" evidence="9">
    <location>
        <begin position="91"/>
        <end position="102"/>
    </location>
</feature>
<dbReference type="InterPro" id="IPR035907">
    <property type="entry name" value="Hppk_sf"/>
</dbReference>
<name>A0ABY6FT56_9MICC</name>
<evidence type="ECO:0000256" key="4">
    <source>
        <dbReference type="ARBA" id="ARBA00022679"/>
    </source>
</evidence>
<evidence type="ECO:0000313" key="10">
    <source>
        <dbReference type="EMBL" id="UYB36217.1"/>
    </source>
</evidence>
<evidence type="ECO:0000256" key="7">
    <source>
        <dbReference type="ARBA" id="ARBA00022840"/>
    </source>
</evidence>
<evidence type="ECO:0000259" key="9">
    <source>
        <dbReference type="PROSITE" id="PS00794"/>
    </source>
</evidence>
<proteinExistence type="predicted"/>
<dbReference type="PANTHER" id="PTHR43071">
    <property type="entry name" value="2-AMINO-4-HYDROXY-6-HYDROXYMETHYLDIHYDROPTERIDINE PYROPHOSPHOKINASE"/>
    <property type="match status" value="1"/>
</dbReference>
<evidence type="ECO:0000313" key="11">
    <source>
        <dbReference type="Proteomes" id="UP001063368"/>
    </source>
</evidence>
<dbReference type="CDD" id="cd00483">
    <property type="entry name" value="HPPK"/>
    <property type="match status" value="1"/>
</dbReference>
<evidence type="ECO:0000256" key="6">
    <source>
        <dbReference type="ARBA" id="ARBA00022777"/>
    </source>
</evidence>